<protein>
    <recommendedName>
        <fullName evidence="3">BHLH domain-containing protein</fullName>
    </recommendedName>
</protein>
<sequence>MGYRKRLGVERVLMKSTKNIRRIRGWRRSRMSCVLNDDLQQQQDKVVKLQRLIPGARQLHSHQLLLQTANYIMQLKLQIHVLQSLLVFSSSPDHHHAC</sequence>
<reference evidence="1" key="1">
    <citation type="submission" date="2016-11" db="EMBL/GenBank/DDBJ databases">
        <title>The genome of Nicotiana attenuata.</title>
        <authorList>
            <person name="Xu S."/>
            <person name="Brockmoeller T."/>
            <person name="Gaquerel E."/>
            <person name="Navarro A."/>
            <person name="Kuhl H."/>
            <person name="Gase K."/>
            <person name="Ling Z."/>
            <person name="Zhou W."/>
            <person name="Kreitzer C."/>
            <person name="Stanke M."/>
            <person name="Tang H."/>
            <person name="Lyons E."/>
            <person name="Pandey P."/>
            <person name="Pandey S.P."/>
            <person name="Timmermann B."/>
            <person name="Baldwin I.T."/>
        </authorList>
    </citation>
    <scope>NUCLEOTIDE SEQUENCE [LARGE SCALE GENOMIC DNA]</scope>
    <source>
        <strain evidence="1">UT</strain>
    </source>
</reference>
<evidence type="ECO:0008006" key="3">
    <source>
        <dbReference type="Google" id="ProtNLM"/>
    </source>
</evidence>
<dbReference type="SMR" id="A0A1J6JUT4"/>
<dbReference type="EMBL" id="MJEQ01004301">
    <property type="protein sequence ID" value="OIT21501.1"/>
    <property type="molecule type" value="Genomic_DNA"/>
</dbReference>
<keyword evidence="2" id="KW-1185">Reference proteome</keyword>
<gene>
    <name evidence="1" type="ORF">A4A49_34280</name>
</gene>
<name>A0A1J6JUT4_NICAT</name>
<accession>A0A1J6JUT4</accession>
<proteinExistence type="predicted"/>
<dbReference type="Gramene" id="OIT21501">
    <property type="protein sequence ID" value="OIT21501"/>
    <property type="gene ID" value="A4A49_34280"/>
</dbReference>
<organism evidence="1 2">
    <name type="scientific">Nicotiana attenuata</name>
    <name type="common">Coyote tobacco</name>
    <dbReference type="NCBI Taxonomy" id="49451"/>
    <lineage>
        <taxon>Eukaryota</taxon>
        <taxon>Viridiplantae</taxon>
        <taxon>Streptophyta</taxon>
        <taxon>Embryophyta</taxon>
        <taxon>Tracheophyta</taxon>
        <taxon>Spermatophyta</taxon>
        <taxon>Magnoliopsida</taxon>
        <taxon>eudicotyledons</taxon>
        <taxon>Gunneridae</taxon>
        <taxon>Pentapetalae</taxon>
        <taxon>asterids</taxon>
        <taxon>lamiids</taxon>
        <taxon>Solanales</taxon>
        <taxon>Solanaceae</taxon>
        <taxon>Nicotianoideae</taxon>
        <taxon>Nicotianeae</taxon>
        <taxon>Nicotiana</taxon>
    </lineage>
</organism>
<evidence type="ECO:0000313" key="2">
    <source>
        <dbReference type="Proteomes" id="UP000187609"/>
    </source>
</evidence>
<dbReference type="OMA" id="CNINRNA"/>
<dbReference type="Proteomes" id="UP000187609">
    <property type="component" value="Unassembled WGS sequence"/>
</dbReference>
<comment type="caution">
    <text evidence="1">The sequence shown here is derived from an EMBL/GenBank/DDBJ whole genome shotgun (WGS) entry which is preliminary data.</text>
</comment>
<dbReference type="AlphaFoldDB" id="A0A1J6JUT4"/>
<evidence type="ECO:0000313" key="1">
    <source>
        <dbReference type="EMBL" id="OIT21501.1"/>
    </source>
</evidence>